<sequence>MIDIANLMAVSIPPADPKEWLPDAEAGVDYLQSQLRNDETILYAHLQCTLVHGVLADRAKVTPPDHADLLHAMLMPDSTWSISHVSGGGAPDRVYLAPPHDHTGSDALDDAESLVARRSFSAVDKGKTRTEVSQRLVHALGLYWLDEESAFCRLDEHGDIDPVLRVIDLEPYTGRSSDILVTIKARDLARYMVVTNTVLVQKFDFTRFIPGSFTMWAQPGEYRERGADLFYNVTSQPGASYANGILISRPGLTYADLVREHQRRWNDEDKQYATFKVYDWKHQRVAEISCAPTALASYFEPESPLPFQITPAFFRPEVLQRYKADPEKYRLEHRSVYSRAGWSLKTYDINEAGQVHTYLHYLGDLPYQEQLYWHAFNEWPKASISKRAYQTDIQGQWTDIPDPLIELVAEVRKLDEAKPEWWQPRGEDLRATAHYPITTSPDEWGNSILILDQLLVEGFASKGIRARLDNLSHPYEKEWGSLKLIQELMIAQGFAASDATDAMEPLRQLHFLRSKIKGHAAEAQRQQLIKEARTKNGSLKEHFEQLAFDCQEAFEKACSSLSRV</sequence>
<dbReference type="PATRIC" id="fig|1189611.3.peg.3026"/>
<protein>
    <submittedName>
        <fullName evidence="1">Uncharacterized protein</fullName>
    </submittedName>
</protein>
<comment type="caution">
    <text evidence="1">The sequence shown here is derived from an EMBL/GenBank/DDBJ whole genome shotgun (WGS) entry which is preliminary data.</text>
</comment>
<gene>
    <name evidence="1" type="ORF">A33O_14976</name>
</gene>
<dbReference type="OrthoDB" id="2375320at2"/>
<proteinExistence type="predicted"/>
<organism evidence="1 2">
    <name type="scientific">Nitratireductor aquibiodomus RA22</name>
    <dbReference type="NCBI Taxonomy" id="1189611"/>
    <lineage>
        <taxon>Bacteria</taxon>
        <taxon>Pseudomonadati</taxon>
        <taxon>Pseudomonadota</taxon>
        <taxon>Alphaproteobacteria</taxon>
        <taxon>Hyphomicrobiales</taxon>
        <taxon>Phyllobacteriaceae</taxon>
        <taxon>Nitratireductor</taxon>
    </lineage>
</organism>
<dbReference type="RefSeq" id="WP_007009351.1">
    <property type="nucleotide sequence ID" value="NZ_AJXZ01000038.1"/>
</dbReference>
<evidence type="ECO:0000313" key="2">
    <source>
        <dbReference type="Proteomes" id="UP000004622"/>
    </source>
</evidence>
<evidence type="ECO:0000313" key="1">
    <source>
        <dbReference type="EMBL" id="EIM73502.1"/>
    </source>
</evidence>
<name>I5BVA0_9HYPH</name>
<dbReference type="AlphaFoldDB" id="I5BVA0"/>
<accession>I5BVA0</accession>
<dbReference type="Proteomes" id="UP000004622">
    <property type="component" value="Unassembled WGS sequence"/>
</dbReference>
<reference evidence="1 2" key="1">
    <citation type="journal article" date="2012" name="J. Bacteriol.">
        <title>Genome Sequence of Nitratireductor aquibiodomus Strain RA22.</title>
        <authorList>
            <person name="Singh A."/>
            <person name="Jangir P.K."/>
            <person name="Kumari C."/>
            <person name="Sharma R."/>
        </authorList>
    </citation>
    <scope>NUCLEOTIDE SEQUENCE [LARGE SCALE GENOMIC DNA]</scope>
    <source>
        <strain evidence="1 2">RA22</strain>
    </source>
</reference>
<dbReference type="EMBL" id="AJXZ01000038">
    <property type="protein sequence ID" value="EIM73502.1"/>
    <property type="molecule type" value="Genomic_DNA"/>
</dbReference>